<protein>
    <submittedName>
        <fullName evidence="2">Pentapeptide repeat-containing protein</fullName>
    </submittedName>
</protein>
<evidence type="ECO:0000313" key="3">
    <source>
        <dbReference type="Proteomes" id="UP001056708"/>
    </source>
</evidence>
<organism evidence="2 3">
    <name type="scientific">Phormidium yuhuli AB48</name>
    <dbReference type="NCBI Taxonomy" id="2940671"/>
    <lineage>
        <taxon>Bacteria</taxon>
        <taxon>Bacillati</taxon>
        <taxon>Cyanobacteriota</taxon>
        <taxon>Cyanophyceae</taxon>
        <taxon>Oscillatoriophycideae</taxon>
        <taxon>Oscillatoriales</taxon>
        <taxon>Oscillatoriaceae</taxon>
        <taxon>Phormidium</taxon>
        <taxon>Phormidium yuhuli</taxon>
    </lineage>
</organism>
<sequence length="177" mass="19521">MTFWLNPVTHHRLGRWLYRTGLVLLILLVGMGMNAPRAIAQDNTVNYTLTDLRYRDFADANLEGTALAGANMKGANFQYANLRGTILTKGSFFEANLEGVDLTDSFADRVVFDRANLRNAIFVDAIASSSTFNEADIEGCDFSGTILDRFQVVKLCDRAKGINPITGVATRFSLGCR</sequence>
<dbReference type="SUPFAM" id="SSF141571">
    <property type="entry name" value="Pentapeptide repeat-like"/>
    <property type="match status" value="1"/>
</dbReference>
<reference evidence="2" key="1">
    <citation type="submission" date="2022-06" db="EMBL/GenBank/DDBJ databases">
        <title>Genome sequence of Phormidium yuhuli AB48 isolated from an industrial photobioreactor environment.</title>
        <authorList>
            <person name="Qiu Y."/>
            <person name="Noonan A.J.C."/>
            <person name="Dofher K."/>
            <person name="Koch M."/>
            <person name="Kieft B."/>
            <person name="Lin X."/>
            <person name="Ziels R.M."/>
            <person name="Hallam S.J."/>
        </authorList>
    </citation>
    <scope>NUCLEOTIDE SEQUENCE</scope>
    <source>
        <strain evidence="2">AB48</strain>
    </source>
</reference>
<dbReference type="InterPro" id="IPR001646">
    <property type="entry name" value="5peptide_repeat"/>
</dbReference>
<dbReference type="Gene3D" id="2.160.20.80">
    <property type="entry name" value="E3 ubiquitin-protein ligase SopA"/>
    <property type="match status" value="1"/>
</dbReference>
<gene>
    <name evidence="2" type="ORF">NEA10_04160</name>
</gene>
<dbReference type="PANTHER" id="PTHR47485">
    <property type="entry name" value="THYLAKOID LUMENAL 17.4 KDA PROTEIN, CHLOROPLASTIC"/>
    <property type="match status" value="1"/>
</dbReference>
<dbReference type="RefSeq" id="WP_252663961.1">
    <property type="nucleotide sequence ID" value="NZ_CP098611.1"/>
</dbReference>
<keyword evidence="3" id="KW-1185">Reference proteome</keyword>
<proteinExistence type="predicted"/>
<evidence type="ECO:0000313" key="2">
    <source>
        <dbReference type="EMBL" id="USR91929.1"/>
    </source>
</evidence>
<dbReference type="PANTHER" id="PTHR47485:SF1">
    <property type="entry name" value="THYLAKOID LUMENAL 17.4 KDA PROTEIN, CHLOROPLASTIC"/>
    <property type="match status" value="1"/>
</dbReference>
<keyword evidence="1" id="KW-0677">Repeat</keyword>
<dbReference type="Pfam" id="PF00805">
    <property type="entry name" value="Pentapeptide"/>
    <property type="match status" value="2"/>
</dbReference>
<evidence type="ECO:0000256" key="1">
    <source>
        <dbReference type="ARBA" id="ARBA00022737"/>
    </source>
</evidence>
<dbReference type="EMBL" id="CP098611">
    <property type="protein sequence ID" value="USR91929.1"/>
    <property type="molecule type" value="Genomic_DNA"/>
</dbReference>
<name>A0ABY5AUM3_9CYAN</name>
<dbReference type="Proteomes" id="UP001056708">
    <property type="component" value="Chromosome"/>
</dbReference>
<accession>A0ABY5AUM3</accession>